<dbReference type="Pfam" id="PF13374">
    <property type="entry name" value="TPR_10"/>
    <property type="match status" value="1"/>
</dbReference>
<dbReference type="InterPro" id="IPR011990">
    <property type="entry name" value="TPR-like_helical_dom_sf"/>
</dbReference>
<accession>A0A1C5ACS2</accession>
<name>A0A1C5ACS2_9ACTN</name>
<dbReference type="SUPFAM" id="SSF48452">
    <property type="entry name" value="TPR-like"/>
    <property type="match status" value="1"/>
</dbReference>
<dbReference type="Proteomes" id="UP000198864">
    <property type="component" value="Unassembled WGS sequence"/>
</dbReference>
<gene>
    <name evidence="1" type="ORF">GA0070561_6663</name>
</gene>
<proteinExistence type="predicted"/>
<evidence type="ECO:0000313" key="1">
    <source>
        <dbReference type="EMBL" id="SCF42824.1"/>
    </source>
</evidence>
<sequence length="57" mass="5996">AASEEATAIYRRLAKANPAAYLPNLATSLNNLSNLLKVLGRVDEAEAIGGEAARLSR</sequence>
<evidence type="ECO:0000313" key="2">
    <source>
        <dbReference type="Proteomes" id="UP000198864"/>
    </source>
</evidence>
<organism evidence="1 2">
    <name type="scientific">Micromonospora saelicesensis</name>
    <dbReference type="NCBI Taxonomy" id="285676"/>
    <lineage>
        <taxon>Bacteria</taxon>
        <taxon>Bacillati</taxon>
        <taxon>Actinomycetota</taxon>
        <taxon>Actinomycetes</taxon>
        <taxon>Micromonosporales</taxon>
        <taxon>Micromonosporaceae</taxon>
        <taxon>Micromonospora</taxon>
    </lineage>
</organism>
<reference evidence="1 2" key="1">
    <citation type="submission" date="2016-06" db="EMBL/GenBank/DDBJ databases">
        <authorList>
            <person name="Kjaerup R.B."/>
            <person name="Dalgaard T.S."/>
            <person name="Juul-Madsen H.R."/>
        </authorList>
    </citation>
    <scope>NUCLEOTIDE SEQUENCE [LARGE SCALE GENOMIC DNA]</scope>
    <source>
        <strain evidence="1 2">DSM 44871</strain>
    </source>
</reference>
<dbReference type="STRING" id="285676.GA0070561_6663"/>
<feature type="non-terminal residue" evidence="1">
    <location>
        <position position="1"/>
    </location>
</feature>
<dbReference type="AlphaFoldDB" id="A0A1C5ACS2"/>
<dbReference type="EMBL" id="FMCR01000009">
    <property type="protein sequence ID" value="SCF42824.1"/>
    <property type="molecule type" value="Genomic_DNA"/>
</dbReference>
<protein>
    <submittedName>
        <fullName evidence="1">Tetratricopeptide repeat-containing protein</fullName>
    </submittedName>
</protein>
<dbReference type="Gene3D" id="1.25.40.10">
    <property type="entry name" value="Tetratricopeptide repeat domain"/>
    <property type="match status" value="1"/>
</dbReference>